<protein>
    <recommendedName>
        <fullName evidence="1">CDI immunity protein domain-containing protein</fullName>
    </recommendedName>
</protein>
<organism evidence="2 3">
    <name type="scientific">Pseudobutyrivibrio ruminis</name>
    <dbReference type="NCBI Taxonomy" id="46206"/>
    <lineage>
        <taxon>Bacteria</taxon>
        <taxon>Bacillati</taxon>
        <taxon>Bacillota</taxon>
        <taxon>Clostridia</taxon>
        <taxon>Lachnospirales</taxon>
        <taxon>Lachnospiraceae</taxon>
        <taxon>Pseudobutyrivibrio</taxon>
    </lineage>
</organism>
<dbReference type="AlphaFoldDB" id="A0A927UAT3"/>
<accession>A0A927UAT3</accession>
<gene>
    <name evidence="2" type="ORF">E7272_10970</name>
</gene>
<feature type="domain" description="CDI immunity protein" evidence="1">
    <location>
        <begin position="22"/>
        <end position="99"/>
    </location>
</feature>
<comment type="caution">
    <text evidence="2">The sequence shown here is derived from an EMBL/GenBank/DDBJ whole genome shotgun (WGS) entry which is preliminary data.</text>
</comment>
<name>A0A927UAT3_9FIRM</name>
<sequence>MDLLQELLFLVFQVDGKLDTTAMLRLADNKAAGIEGITCSYNPDDEDYRDGYVTIDYWLGIEDETQYIEKEKFYNALSKLCDKHLEINPEDGEKIRKYLYKIKNDLKI</sequence>
<reference evidence="2" key="1">
    <citation type="submission" date="2019-04" db="EMBL/GenBank/DDBJ databases">
        <title>Evolution of Biomass-Degrading Anaerobic Consortia Revealed by Metagenomics.</title>
        <authorList>
            <person name="Peng X."/>
        </authorList>
    </citation>
    <scope>NUCLEOTIDE SEQUENCE</scope>
    <source>
        <strain evidence="2">SIG311</strain>
    </source>
</reference>
<dbReference type="Pfam" id="PF18624">
    <property type="entry name" value="CdiI_4"/>
    <property type="match status" value="1"/>
</dbReference>
<evidence type="ECO:0000259" key="1">
    <source>
        <dbReference type="Pfam" id="PF18624"/>
    </source>
</evidence>
<dbReference type="InterPro" id="IPR041256">
    <property type="entry name" value="CdiI_4"/>
</dbReference>
<evidence type="ECO:0000313" key="2">
    <source>
        <dbReference type="EMBL" id="MBE5920347.1"/>
    </source>
</evidence>
<evidence type="ECO:0000313" key="3">
    <source>
        <dbReference type="Proteomes" id="UP000766246"/>
    </source>
</evidence>
<dbReference type="Proteomes" id="UP000766246">
    <property type="component" value="Unassembled WGS sequence"/>
</dbReference>
<dbReference type="EMBL" id="SVER01000030">
    <property type="protein sequence ID" value="MBE5920347.1"/>
    <property type="molecule type" value="Genomic_DNA"/>
</dbReference>
<proteinExistence type="predicted"/>